<dbReference type="EMBL" id="CP058909">
    <property type="protein sequence ID" value="QLH80424.1"/>
    <property type="molecule type" value="Genomic_DNA"/>
</dbReference>
<evidence type="ECO:0000256" key="1">
    <source>
        <dbReference type="SAM" id="Phobius"/>
    </source>
</evidence>
<keyword evidence="3" id="KW-1185">Reference proteome</keyword>
<evidence type="ECO:0000313" key="2">
    <source>
        <dbReference type="EMBL" id="QLH80424.1"/>
    </source>
</evidence>
<evidence type="ECO:0000313" key="3">
    <source>
        <dbReference type="Proteomes" id="UP000509346"/>
    </source>
</evidence>
<reference evidence="2 3" key="1">
    <citation type="submission" date="2020-07" db="EMBL/GenBank/DDBJ databases">
        <title>Halosimplex litoreum sp. nov. and Halosimplex rubrum sp. nov., isolated from different salt environments.</title>
        <authorList>
            <person name="Cui H."/>
        </authorList>
    </citation>
    <scope>NUCLEOTIDE SEQUENCE [LARGE SCALE GENOMIC DNA]</scope>
    <source>
        <strain evidence="2 3">R2</strain>
    </source>
</reference>
<dbReference type="RefSeq" id="WP_179920253.1">
    <property type="nucleotide sequence ID" value="NZ_CP058909.1"/>
</dbReference>
<keyword evidence="1" id="KW-1133">Transmembrane helix</keyword>
<keyword evidence="1" id="KW-0812">Transmembrane</keyword>
<proteinExistence type="predicted"/>
<name>A0A7D5P7G3_9EURY</name>
<protein>
    <submittedName>
        <fullName evidence="2">Uncharacterized protein</fullName>
    </submittedName>
</protein>
<keyword evidence="1" id="KW-0472">Membrane</keyword>
<organism evidence="2 3">
    <name type="scientific">Halosimplex pelagicum</name>
    <dbReference type="NCBI Taxonomy" id="869886"/>
    <lineage>
        <taxon>Archaea</taxon>
        <taxon>Methanobacteriati</taxon>
        <taxon>Methanobacteriota</taxon>
        <taxon>Stenosarchaea group</taxon>
        <taxon>Halobacteria</taxon>
        <taxon>Halobacteriales</taxon>
        <taxon>Haloarculaceae</taxon>
        <taxon>Halosimplex</taxon>
    </lineage>
</organism>
<dbReference type="AlphaFoldDB" id="A0A7D5P7G3"/>
<dbReference type="Proteomes" id="UP000509346">
    <property type="component" value="Chromosome"/>
</dbReference>
<feature type="transmembrane region" description="Helical" evidence="1">
    <location>
        <begin position="34"/>
        <end position="54"/>
    </location>
</feature>
<accession>A0A7D5P7G3</accession>
<dbReference type="GeneID" id="56081267"/>
<gene>
    <name evidence="2" type="ORF">HZS54_01720</name>
</gene>
<sequence length="55" mass="5528">MAGRGRVATTGPRGNGAFRSLAAEPPIMSYATKFTLGTIGIAALLALALVVVLLA</sequence>
<dbReference type="KEGG" id="hpel:HZS54_01720"/>